<comment type="caution">
    <text evidence="3">The sequence shown here is derived from an EMBL/GenBank/DDBJ whole genome shotgun (WGS) entry which is preliminary data.</text>
</comment>
<evidence type="ECO:0000256" key="2">
    <source>
        <dbReference type="RuleBase" id="RU369043"/>
    </source>
</evidence>
<evidence type="ECO:0000313" key="3">
    <source>
        <dbReference type="EMBL" id="KAK1385427.1"/>
    </source>
</evidence>
<dbReference type="PANTHER" id="PTHR31096:SF6">
    <property type="entry name" value="ACT DOMAIN-CONTAINING PROTEIN ACR8"/>
    <property type="match status" value="1"/>
</dbReference>
<dbReference type="Proteomes" id="UP001237642">
    <property type="component" value="Unassembled WGS sequence"/>
</dbReference>
<dbReference type="PANTHER" id="PTHR31096">
    <property type="entry name" value="ACT DOMAIN-CONTAINING PROTEIN ACR4-RELATED"/>
    <property type="match status" value="1"/>
</dbReference>
<name>A0AAD8MUM0_9APIA</name>
<reference evidence="3" key="1">
    <citation type="submission" date="2023-02" db="EMBL/GenBank/DDBJ databases">
        <title>Genome of toxic invasive species Heracleum sosnowskyi carries increased number of genes despite the absence of recent whole-genome duplications.</title>
        <authorList>
            <person name="Schelkunov M."/>
            <person name="Shtratnikova V."/>
            <person name="Makarenko M."/>
            <person name="Klepikova A."/>
            <person name="Omelchenko D."/>
            <person name="Novikova G."/>
            <person name="Obukhova E."/>
            <person name="Bogdanov V."/>
            <person name="Penin A."/>
            <person name="Logacheva M."/>
        </authorList>
    </citation>
    <scope>NUCLEOTIDE SEQUENCE</scope>
    <source>
        <strain evidence="3">Hsosn_3</strain>
        <tissue evidence="3">Leaf</tissue>
    </source>
</reference>
<dbReference type="EMBL" id="JAUIZM010000005">
    <property type="protein sequence ID" value="KAK1385427.1"/>
    <property type="molecule type" value="Genomic_DNA"/>
</dbReference>
<dbReference type="SUPFAM" id="SSF55021">
    <property type="entry name" value="ACT-like"/>
    <property type="match status" value="1"/>
</dbReference>
<dbReference type="GO" id="GO:0016597">
    <property type="term" value="F:amino acid binding"/>
    <property type="evidence" value="ECO:0007669"/>
    <property type="project" value="UniProtKB-UniRule"/>
</dbReference>
<evidence type="ECO:0000313" key="4">
    <source>
        <dbReference type="Proteomes" id="UP001237642"/>
    </source>
</evidence>
<organism evidence="3 4">
    <name type="scientific">Heracleum sosnowskyi</name>
    <dbReference type="NCBI Taxonomy" id="360622"/>
    <lineage>
        <taxon>Eukaryota</taxon>
        <taxon>Viridiplantae</taxon>
        <taxon>Streptophyta</taxon>
        <taxon>Embryophyta</taxon>
        <taxon>Tracheophyta</taxon>
        <taxon>Spermatophyta</taxon>
        <taxon>Magnoliopsida</taxon>
        <taxon>eudicotyledons</taxon>
        <taxon>Gunneridae</taxon>
        <taxon>Pentapetalae</taxon>
        <taxon>asterids</taxon>
        <taxon>campanulids</taxon>
        <taxon>Apiales</taxon>
        <taxon>Apiaceae</taxon>
        <taxon>Apioideae</taxon>
        <taxon>apioid superclade</taxon>
        <taxon>Tordylieae</taxon>
        <taxon>Tordyliinae</taxon>
        <taxon>Heracleum</taxon>
    </lineage>
</organism>
<comment type="function">
    <text evidence="2">Binds amino acids.</text>
</comment>
<evidence type="ECO:0000256" key="1">
    <source>
        <dbReference type="ARBA" id="ARBA00022737"/>
    </source>
</evidence>
<protein>
    <recommendedName>
        <fullName evidence="2">ACT domain-containing protein ACR</fullName>
    </recommendedName>
    <alternativeName>
        <fullName evidence="2">Protein ACT DOMAIN REPEATS</fullName>
    </alternativeName>
</protein>
<dbReference type="InterPro" id="IPR040217">
    <property type="entry name" value="ACR1-12"/>
</dbReference>
<keyword evidence="1 2" id="KW-0677">Repeat</keyword>
<dbReference type="InterPro" id="IPR045865">
    <property type="entry name" value="ACT-like_dom_sf"/>
</dbReference>
<sequence>MEWPSAYLDEYEKLVMRLTLPRARVDKVGCNNATRVMFDSVRKQGTLLEAIQILTDLDLTIKKAYISSDGQWSMAVFHMTDLDGNKLIDKSVINYIEQSPSKIQYAGFKSIEG</sequence>
<gene>
    <name evidence="3" type="ORF">POM88_023162</name>
</gene>
<reference evidence="3" key="2">
    <citation type="submission" date="2023-05" db="EMBL/GenBank/DDBJ databases">
        <authorList>
            <person name="Schelkunov M.I."/>
        </authorList>
    </citation>
    <scope>NUCLEOTIDE SEQUENCE</scope>
    <source>
        <strain evidence="3">Hsosn_3</strain>
        <tissue evidence="3">Leaf</tissue>
    </source>
</reference>
<accession>A0AAD8MUM0</accession>
<proteinExistence type="predicted"/>
<keyword evidence="4" id="KW-1185">Reference proteome</keyword>
<dbReference type="AlphaFoldDB" id="A0AAD8MUM0"/>